<evidence type="ECO:0000313" key="5">
    <source>
        <dbReference type="EMBL" id="QNI39862.1"/>
    </source>
</evidence>
<keyword evidence="1" id="KW-0472">Membrane</keyword>
<feature type="transmembrane region" description="Helical" evidence="1">
    <location>
        <begin position="6"/>
        <end position="25"/>
    </location>
</feature>
<gene>
    <name evidence="2" type="ORF">MPXV_RCG2003_358_009</name>
</gene>
<evidence type="ECO:0000313" key="10">
    <source>
        <dbReference type="Proteomes" id="UP000515921"/>
    </source>
</evidence>
<keyword evidence="1" id="KW-1133">Transmembrane helix</keyword>
<evidence type="ECO:0000313" key="2">
    <source>
        <dbReference type="EMBL" id="AAY97004.1"/>
    </source>
</evidence>
<organismHost>
    <name type="scientific">Heliosciurus ruwenzorii</name>
    <name type="common">Ruwenzori sun squirrel</name>
    <dbReference type="NCBI Taxonomy" id="226685"/>
</organismHost>
<organismHost>
    <name type="scientific">Cynomys gunnisoni</name>
    <name type="common">Gunnison's prairie dog</name>
    <name type="synonym">Spermophilus gunnisoni</name>
    <dbReference type="NCBI Taxonomy" id="45479"/>
</organismHost>
<dbReference type="Proteomes" id="UP000515831">
    <property type="component" value="Segment"/>
</dbReference>
<evidence type="ECO:0000256" key="1">
    <source>
        <dbReference type="SAM" id="Phobius"/>
    </source>
</evidence>
<evidence type="ECO:0000313" key="7">
    <source>
        <dbReference type="Proteomes" id="UP000100082"/>
    </source>
</evidence>
<accession>Q3I9L0</accession>
<organismHost>
    <name type="scientific">Cynomys ludovicianus</name>
    <name type="common">Black-tailed prairie dog</name>
    <dbReference type="NCBI Taxonomy" id="45480"/>
</organismHost>
<keyword evidence="1" id="KW-0812">Transmembrane</keyword>
<reference evidence="2 7" key="1">
    <citation type="journal article" date="2005" name="J. Gen. Virol.">
        <title>A tale of two clades: monkeypox viruses.</title>
        <authorList>
            <person name="Likos A.M."/>
            <person name="Sammons S.A."/>
            <person name="Olson V.A."/>
            <person name="Frace A.M."/>
            <person name="Li Y."/>
            <person name="Olsen-Rasmussen M."/>
            <person name="Davidson W."/>
            <person name="Galloway R."/>
            <person name="Khristova M.L."/>
            <person name="Reynolds M.G."/>
            <person name="Zhao H."/>
            <person name="Carroll D.S."/>
            <person name="Curns A."/>
            <person name="Formenty P."/>
            <person name="Esposito J.J."/>
            <person name="Regnery R.L."/>
            <person name="Damon I.K."/>
        </authorList>
    </citation>
    <scope>NUCLEOTIDE SEQUENCE [LARGE SCALE GENOMIC DNA]</scope>
    <source>
        <strain evidence="2">Congo_2003_358</strain>
    </source>
</reference>
<dbReference type="EMBL" id="MN702449">
    <property type="protein sequence ID" value="QNI39672.1"/>
    <property type="molecule type" value="Genomic_DNA"/>
</dbReference>
<evidence type="ECO:0000313" key="6">
    <source>
        <dbReference type="EMBL" id="QNI40053.1"/>
    </source>
</evidence>
<evidence type="ECO:0000313" key="11">
    <source>
        <dbReference type="Proteomes" id="UP000515953"/>
    </source>
</evidence>
<reference evidence="8 9" key="3">
    <citation type="submission" date="2020-09" db="EMBL/GenBank/DDBJ databases">
        <title>Genomic history of human monkeypox in the Central African Republic between 2001 and 2018.</title>
        <authorList>
            <person name="Selekon B."/>
            <person name="Labouba I.L."/>
            <person name="Gonofio E.C."/>
            <person name="Sem Ouilibona R."/>
            <person name="Simo Tchetgna H."/>
            <person name="Besombes C."/>
            <person name="Feher M."/>
            <person name="Fontanet A."/>
            <person name="Kazanji M."/>
            <person name="Manugerra J.-C."/>
            <person name="Gessain A."/>
            <person name="Nakoune E."/>
            <person name="Berthet N."/>
        </authorList>
    </citation>
    <scope>NUCLEOTIDE SEQUENCE [LARGE SCALE GENOMIC DNA]</scope>
    <source>
        <strain evidence="3 8">38c_contig_SPADES</strain>
        <strain evidence="6 10">A6_contig_SPADES</strain>
        <strain evidence="5 9">B1_contig_SPADES</strain>
        <strain evidence="4 11">B2_contig_SPADES</strain>
    </source>
</reference>
<reference evidence="8 9" key="2">
    <citation type="submission" date="2019-11" db="EMBL/GenBank/DDBJ databases">
        <authorList>
            <person name="Nkili Meyong A."/>
        </authorList>
    </citation>
    <scope>NUCLEOTIDE SEQUENCE [LARGE SCALE GENOMIC DNA]</scope>
    <source>
        <strain evidence="3 8">38c_contig_SPADES</strain>
        <strain evidence="6 10">A6_contig_SPADES</strain>
        <strain evidence="5 9">B1_contig_SPADES</strain>
        <strain evidence="4 11">B2_contig_SPADES</strain>
    </source>
</reference>
<evidence type="ECO:0000313" key="8">
    <source>
        <dbReference type="Proteomes" id="UP000515831"/>
    </source>
</evidence>
<evidence type="ECO:0000313" key="4">
    <source>
        <dbReference type="EMBL" id="QNI39672.1"/>
    </source>
</evidence>
<dbReference type="Proteomes" id="UP000515833">
    <property type="component" value="Segment"/>
</dbReference>
<organismHost>
    <name type="scientific">Gliridae</name>
    <name type="common">dormice</name>
    <dbReference type="NCBI Taxonomy" id="30650"/>
</organismHost>
<proteinExistence type="predicted"/>
<dbReference type="EMBL" id="DQ011154">
    <property type="protein sequence ID" value="AAY97004.1"/>
    <property type="molecule type" value="Genomic_DNA"/>
</dbReference>
<organismHost>
    <name type="scientific">Cynomys mexicanus</name>
    <name type="common">Mexican prairie dog</name>
    <dbReference type="NCBI Taxonomy" id="99826"/>
</organismHost>
<dbReference type="EMBL" id="MN702450">
    <property type="protein sequence ID" value="QNI39862.1"/>
    <property type="molecule type" value="Genomic_DNA"/>
</dbReference>
<organism evidence="2 7">
    <name type="scientific">Monkeypox virus</name>
    <name type="common">MPXV</name>
    <dbReference type="NCBI Taxonomy" id="10244"/>
    <lineage>
        <taxon>Viruses</taxon>
        <taxon>Varidnaviria</taxon>
        <taxon>Bamfordvirae</taxon>
        <taxon>Nucleocytoviricota</taxon>
        <taxon>Pokkesviricetes</taxon>
        <taxon>Chitovirales</taxon>
        <taxon>Poxviridae</taxon>
        <taxon>Chordopoxvirinae</taxon>
        <taxon>Orthopoxvirus</taxon>
        <taxon>Orthopoxvirus monkeypox</taxon>
    </lineage>
</organism>
<dbReference type="Proteomes" id="UP000100082">
    <property type="component" value="Segment"/>
</dbReference>
<organismHost>
    <name type="scientific">Cynomys leucurus</name>
    <name type="common">White-tailed prairie dog</name>
    <dbReference type="NCBI Taxonomy" id="99825"/>
</organismHost>
<sequence>MIGQNYTNAIMIATVMIIHNDNFYYGIRKYDKKLLTYVYYIQTFALPYHELINRKFCTPRQKTIIYDTF</sequence>
<organismHost>
    <name type="scientific">Homo sapiens</name>
    <name type="common">Human</name>
    <dbReference type="NCBI Taxonomy" id="9606"/>
</organismHost>
<protein>
    <submittedName>
        <fullName evidence="2">Uncharacterized protein</fullName>
    </submittedName>
</protein>
<dbReference type="EMBL" id="MN702451">
    <property type="protein sequence ID" value="QNI40053.1"/>
    <property type="molecule type" value="Genomic_DNA"/>
</dbReference>
<name>Q3I9L0_MONPV</name>
<evidence type="ECO:0000313" key="3">
    <source>
        <dbReference type="EMBL" id="QNI39125.1"/>
    </source>
</evidence>
<evidence type="ECO:0000313" key="9">
    <source>
        <dbReference type="Proteomes" id="UP000515833"/>
    </source>
</evidence>
<organismHost>
    <name type="scientific">Cynomys parvidens</name>
    <name type="common">Utah prairie dog</name>
    <dbReference type="NCBI Taxonomy" id="99827"/>
</organismHost>
<organismHost>
    <name type="scientific">Mus musculus</name>
    <name type="common">Mouse</name>
    <dbReference type="NCBI Taxonomy" id="10090"/>
</organismHost>
<dbReference type="EMBL" id="MN702446">
    <property type="protein sequence ID" value="QNI39125.1"/>
    <property type="molecule type" value="Genomic_DNA"/>
</dbReference>
<dbReference type="Proteomes" id="UP000515953">
    <property type="component" value="Segment"/>
</dbReference>
<dbReference type="Proteomes" id="UP000515921">
    <property type="component" value="Segment"/>
</dbReference>